<feature type="compositionally biased region" description="Basic and acidic residues" evidence="1">
    <location>
        <begin position="1"/>
        <end position="12"/>
    </location>
</feature>
<sequence>ANEERRRCRNTDNKACTTTERSEQKPVARTRECCQIDARESRFSCRSLLLIVNKYRPISLLRRNGLNSKIEMIKQE</sequence>
<feature type="non-terminal residue" evidence="2">
    <location>
        <position position="1"/>
    </location>
</feature>
<keyword evidence="3" id="KW-1185">Reference proteome</keyword>
<dbReference type="AlphaFoldDB" id="A0A195FED7"/>
<evidence type="ECO:0000256" key="1">
    <source>
        <dbReference type="SAM" id="MobiDB-lite"/>
    </source>
</evidence>
<evidence type="ECO:0000313" key="3">
    <source>
        <dbReference type="Proteomes" id="UP000078541"/>
    </source>
</evidence>
<accession>A0A195FED7</accession>
<protein>
    <submittedName>
        <fullName evidence="2">Uncharacterized protein</fullName>
    </submittedName>
</protein>
<name>A0A195FED7_9HYME</name>
<reference evidence="2 3" key="1">
    <citation type="submission" date="2016-03" db="EMBL/GenBank/DDBJ databases">
        <title>Trachymyrmex septentrionalis WGS genome.</title>
        <authorList>
            <person name="Nygaard S."/>
            <person name="Hu H."/>
            <person name="Boomsma J."/>
            <person name="Zhang G."/>
        </authorList>
    </citation>
    <scope>NUCLEOTIDE SEQUENCE [LARGE SCALE GENOMIC DNA]</scope>
    <source>
        <strain evidence="2">Tsep2-gDNA-1</strain>
        <tissue evidence="2">Whole body</tissue>
    </source>
</reference>
<feature type="region of interest" description="Disordered" evidence="1">
    <location>
        <begin position="1"/>
        <end position="20"/>
    </location>
</feature>
<gene>
    <name evidence="2" type="ORF">ALC56_06740</name>
</gene>
<evidence type="ECO:0000313" key="2">
    <source>
        <dbReference type="EMBL" id="KYN38741.1"/>
    </source>
</evidence>
<proteinExistence type="predicted"/>
<dbReference type="EMBL" id="KQ981636">
    <property type="protein sequence ID" value="KYN38741.1"/>
    <property type="molecule type" value="Genomic_DNA"/>
</dbReference>
<dbReference type="Proteomes" id="UP000078541">
    <property type="component" value="Unassembled WGS sequence"/>
</dbReference>
<organism evidence="2 3">
    <name type="scientific">Trachymyrmex septentrionalis</name>
    <dbReference type="NCBI Taxonomy" id="34720"/>
    <lineage>
        <taxon>Eukaryota</taxon>
        <taxon>Metazoa</taxon>
        <taxon>Ecdysozoa</taxon>
        <taxon>Arthropoda</taxon>
        <taxon>Hexapoda</taxon>
        <taxon>Insecta</taxon>
        <taxon>Pterygota</taxon>
        <taxon>Neoptera</taxon>
        <taxon>Endopterygota</taxon>
        <taxon>Hymenoptera</taxon>
        <taxon>Apocrita</taxon>
        <taxon>Aculeata</taxon>
        <taxon>Formicoidea</taxon>
        <taxon>Formicidae</taxon>
        <taxon>Myrmicinae</taxon>
        <taxon>Trachymyrmex</taxon>
    </lineage>
</organism>